<dbReference type="AlphaFoldDB" id="A0A2S1SJC3"/>
<evidence type="ECO:0000313" key="9">
    <source>
        <dbReference type="EMBL" id="AWI26510.1"/>
    </source>
</evidence>
<dbReference type="CDD" id="cd00041">
    <property type="entry name" value="CUB"/>
    <property type="match status" value="4"/>
</dbReference>
<dbReference type="RefSeq" id="WP_108904287.1">
    <property type="nucleotide sequence ID" value="NZ_CP029187.1"/>
</dbReference>
<dbReference type="NCBIfam" id="TIGR04183">
    <property type="entry name" value="Por_Secre_tail"/>
    <property type="match status" value="1"/>
</dbReference>
<dbReference type="PANTHER" id="PTHR33794">
    <property type="entry name" value="BACILLOLYSIN"/>
    <property type="match status" value="1"/>
</dbReference>
<evidence type="ECO:0000256" key="3">
    <source>
        <dbReference type="ARBA" id="ARBA00022729"/>
    </source>
</evidence>
<dbReference type="Proteomes" id="UP000244937">
    <property type="component" value="Chromosome"/>
</dbReference>
<dbReference type="Pfam" id="PF00431">
    <property type="entry name" value="CUB"/>
    <property type="match status" value="4"/>
</dbReference>
<dbReference type="Gene3D" id="3.10.450.490">
    <property type="match status" value="1"/>
</dbReference>
<dbReference type="PROSITE" id="PS01180">
    <property type="entry name" value="CUB"/>
    <property type="match status" value="4"/>
</dbReference>
<feature type="domain" description="CUB" evidence="8">
    <location>
        <begin position="905"/>
        <end position="1014"/>
    </location>
</feature>
<dbReference type="InterPro" id="IPR050728">
    <property type="entry name" value="Zinc_Metalloprotease_M4"/>
</dbReference>
<keyword evidence="1" id="KW-0645">Protease</keyword>
<sequence length="1101" mass="118735">MKATLPFLFALFTAISYGQHKPQNTNNAGTVPAISKSGPKIRINGGSFFASLESQNVSVVSIQNDLNNWLGLSQDHTFKEVSNKKDNLGISHQNFQQFYKNIPVDGSSVMLHSKNGIATSMNGKIIAVEGFEINPVITKPEAKTIALKNLNATKLLHEYPVDLVLMKITKDQKQQTKLAFKVRIDASDPIQMTHVFVDAISGEVLQKINLIAQIDEPGTGQTLYRGQKSITVDSHQGAFRLRESARNIETYDAASATFSDVDGFQNFSDFTSPTSDWLTINPALDVHWGMEKTYDFFLNNFNRHSYDDLGSPIKNFVDGTMAIANTQNNAYALPPPYNVMVYGLGDGIQFTPLVGLDVEGHEFTHMVVQFNGNGGLTYFGESGALNESFADIFGTAIEFSADANGNWTIGEDMVVQSPFYLRSMSDPNSGSTQQPDSYNGTFWKSTSSNFDSGGVHYNSGVQNYWFYLLTEGGTGTNDFGYNFNVPAIGITTALEIAYRNLTTYLPNDATYADARDGSLLAAADLFGASSPEYLAVAEAWLAVNVEGNPTPLCDVITFLTDASGTFSDNSGNSDYLVYTECKWLIAPEGAQQITLDFTTFQTEEDYDFVKIYDGPNQNAPLLGSFSGHNLPPTISTSMGVGAMFIKFTSDDSINDTGWTADYTTLGIPTCTGTTTFTAVSATFDDGSGNGLYGNNQHCDWVIAPPCATFISLSFSEFETESQNDFVLVFDDIEGTHLIATLSGANLPGAVISAIGEMSIRFTTGFSNVMPGFTAAYTSDGNANGNANMILNDSDFGTITDGSEGSNYCNGQNSTWLIQPPQATSVTLQCSEFDIEAAIGNVFTDAFEIYDGTSDADTLLGRFAGNDLPPNITSSGGSMFIKFYSNATISGQGFAATYTSTQASSCSDAIFTNESGSFSDGSTNGNYANNSSCSWLIQPEDANSVTLSFTAFDTESGYDTVTVYDGIDATASVLGIFSGNPLPAEITSTGGNMFVTFNTNTTQRGDGWAASYTSTILGIQENHSGISMHIFPNPNNGKFTITSTLNAELTVSVVDMLGKTILPKHNIKNGNNDIDASQLSSGVYLLHFESDGNYYTEKLIIR</sequence>
<evidence type="ECO:0000256" key="4">
    <source>
        <dbReference type="ARBA" id="ARBA00022801"/>
    </source>
</evidence>
<accession>A0A2S1SJC3</accession>
<dbReference type="GO" id="GO:0004222">
    <property type="term" value="F:metalloendopeptidase activity"/>
    <property type="evidence" value="ECO:0007669"/>
    <property type="project" value="InterPro"/>
</dbReference>
<name>A0A2S1SJC3_9FLAO</name>
<dbReference type="PANTHER" id="PTHR33794:SF1">
    <property type="entry name" value="BACILLOLYSIN"/>
    <property type="match status" value="1"/>
</dbReference>
<keyword evidence="5" id="KW-0862">Zinc</keyword>
<feature type="domain" description="CUB" evidence="8">
    <location>
        <begin position="553"/>
        <end position="665"/>
    </location>
</feature>
<dbReference type="Pfam" id="PF18962">
    <property type="entry name" value="Por_Secre_tail"/>
    <property type="match status" value="1"/>
</dbReference>
<dbReference type="Gene3D" id="3.10.170.10">
    <property type="match status" value="1"/>
</dbReference>
<dbReference type="SUPFAM" id="SSF49854">
    <property type="entry name" value="Spermadhesin, CUB domain"/>
    <property type="match status" value="4"/>
</dbReference>
<dbReference type="Pfam" id="PF07504">
    <property type="entry name" value="FTP"/>
    <property type="match status" value="1"/>
</dbReference>
<dbReference type="SMART" id="SM00042">
    <property type="entry name" value="CUB"/>
    <property type="match status" value="4"/>
</dbReference>
<keyword evidence="6" id="KW-0482">Metalloprotease</keyword>
<dbReference type="InterPro" id="IPR001570">
    <property type="entry name" value="Peptidase_M4_C_domain"/>
</dbReference>
<dbReference type="OrthoDB" id="291295at2"/>
<dbReference type="InterPro" id="IPR035914">
    <property type="entry name" value="Sperma_CUB_dom_sf"/>
</dbReference>
<keyword evidence="3" id="KW-0732">Signal</keyword>
<dbReference type="Gene3D" id="1.10.390.10">
    <property type="entry name" value="Neutral Protease Domain 2"/>
    <property type="match status" value="1"/>
</dbReference>
<organism evidence="9 10">
    <name type="scientific">Flavobacterium pallidum</name>
    <dbReference type="NCBI Taxonomy" id="2172098"/>
    <lineage>
        <taxon>Bacteria</taxon>
        <taxon>Pseudomonadati</taxon>
        <taxon>Bacteroidota</taxon>
        <taxon>Flavobacteriia</taxon>
        <taxon>Flavobacteriales</taxon>
        <taxon>Flavobacteriaceae</taxon>
        <taxon>Flavobacterium</taxon>
    </lineage>
</organism>
<dbReference type="InterPro" id="IPR013856">
    <property type="entry name" value="Peptidase_M4_domain"/>
</dbReference>
<feature type="domain" description="CUB" evidence="8">
    <location>
        <begin position="786"/>
        <end position="900"/>
    </location>
</feature>
<evidence type="ECO:0000313" key="10">
    <source>
        <dbReference type="Proteomes" id="UP000244937"/>
    </source>
</evidence>
<dbReference type="InterPro" id="IPR026444">
    <property type="entry name" value="Secre_tail"/>
</dbReference>
<dbReference type="InterPro" id="IPR000859">
    <property type="entry name" value="CUB_dom"/>
</dbReference>
<keyword evidence="4" id="KW-0378">Hydrolase</keyword>
<evidence type="ECO:0000256" key="1">
    <source>
        <dbReference type="ARBA" id="ARBA00022670"/>
    </source>
</evidence>
<evidence type="ECO:0000256" key="2">
    <source>
        <dbReference type="ARBA" id="ARBA00022723"/>
    </source>
</evidence>
<keyword evidence="10" id="KW-1185">Reference proteome</keyword>
<dbReference type="InterPro" id="IPR011096">
    <property type="entry name" value="FTP_domain"/>
</dbReference>
<dbReference type="GO" id="GO:0006508">
    <property type="term" value="P:proteolysis"/>
    <property type="evidence" value="ECO:0007669"/>
    <property type="project" value="UniProtKB-KW"/>
</dbReference>
<evidence type="ECO:0000256" key="5">
    <source>
        <dbReference type="ARBA" id="ARBA00022833"/>
    </source>
</evidence>
<evidence type="ECO:0000256" key="6">
    <source>
        <dbReference type="ARBA" id="ARBA00023049"/>
    </source>
</evidence>
<dbReference type="GO" id="GO:0046872">
    <property type="term" value="F:metal ion binding"/>
    <property type="evidence" value="ECO:0007669"/>
    <property type="project" value="UniProtKB-KW"/>
</dbReference>
<gene>
    <name evidence="9" type="ORF">HYN49_11705</name>
</gene>
<evidence type="ECO:0000259" key="8">
    <source>
        <dbReference type="PROSITE" id="PS01180"/>
    </source>
</evidence>
<protein>
    <recommendedName>
        <fullName evidence="8">CUB domain-containing protein</fullName>
    </recommendedName>
</protein>
<reference evidence="9 10" key="1">
    <citation type="submission" date="2018-05" db="EMBL/GenBank/DDBJ databases">
        <title>Genome sequencing of Flavobacterium sp. HYN0049.</title>
        <authorList>
            <person name="Yi H."/>
            <person name="Baek C."/>
        </authorList>
    </citation>
    <scope>NUCLEOTIDE SEQUENCE [LARGE SCALE GENOMIC DNA]</scope>
    <source>
        <strain evidence="9 10">HYN0049</strain>
    </source>
</reference>
<dbReference type="Pfam" id="PF02868">
    <property type="entry name" value="Peptidase_M4_C"/>
    <property type="match status" value="1"/>
</dbReference>
<keyword evidence="7" id="KW-1015">Disulfide bond</keyword>
<evidence type="ECO:0000256" key="7">
    <source>
        <dbReference type="ARBA" id="ARBA00023157"/>
    </source>
</evidence>
<dbReference type="KEGG" id="fpal:HYN49_11705"/>
<dbReference type="SUPFAM" id="SSF55486">
    <property type="entry name" value="Metalloproteases ('zincins'), catalytic domain"/>
    <property type="match status" value="1"/>
</dbReference>
<dbReference type="EMBL" id="CP029187">
    <property type="protein sequence ID" value="AWI26510.1"/>
    <property type="molecule type" value="Genomic_DNA"/>
</dbReference>
<dbReference type="Gene3D" id="2.60.120.290">
    <property type="entry name" value="Spermadhesin, CUB domain"/>
    <property type="match status" value="4"/>
</dbReference>
<dbReference type="CDD" id="cd09597">
    <property type="entry name" value="M4_TLP"/>
    <property type="match status" value="1"/>
</dbReference>
<dbReference type="Pfam" id="PF01447">
    <property type="entry name" value="Peptidase_M4"/>
    <property type="match status" value="1"/>
</dbReference>
<dbReference type="InterPro" id="IPR027268">
    <property type="entry name" value="Peptidase_M4/M1_CTD_sf"/>
</dbReference>
<feature type="domain" description="CUB" evidence="8">
    <location>
        <begin position="670"/>
        <end position="779"/>
    </location>
</feature>
<proteinExistence type="predicted"/>
<keyword evidence="2" id="KW-0479">Metal-binding</keyword>